<evidence type="ECO:0008006" key="3">
    <source>
        <dbReference type="Google" id="ProtNLM"/>
    </source>
</evidence>
<dbReference type="EMBL" id="NJGV01000024">
    <property type="protein sequence ID" value="OWY32670.1"/>
    <property type="molecule type" value="Genomic_DNA"/>
</dbReference>
<dbReference type="PANTHER" id="PTHR37291:SF1">
    <property type="entry name" value="TYPE IV METHYL-DIRECTED RESTRICTION ENZYME ECOKMCRB SUBUNIT"/>
    <property type="match status" value="1"/>
</dbReference>
<dbReference type="InterPro" id="IPR052934">
    <property type="entry name" value="Methyl-DNA_Rec/Restrict_Enz"/>
</dbReference>
<name>A0A225SPH5_9BURK</name>
<protein>
    <recommendedName>
        <fullName evidence="3">ATPase dynein-related AAA domain-containing protein</fullName>
    </recommendedName>
</protein>
<organism evidence="1 2">
    <name type="scientific">Herbaspirillum aquaticum</name>
    <dbReference type="NCBI Taxonomy" id="568783"/>
    <lineage>
        <taxon>Bacteria</taxon>
        <taxon>Pseudomonadati</taxon>
        <taxon>Pseudomonadota</taxon>
        <taxon>Betaproteobacteria</taxon>
        <taxon>Burkholderiales</taxon>
        <taxon>Oxalobacteraceae</taxon>
        <taxon>Herbaspirillum</taxon>
    </lineage>
</organism>
<proteinExistence type="predicted"/>
<reference evidence="1 2" key="1">
    <citation type="journal article" date="2010" name="Int. J. Syst. Evol. Microbiol.">
        <title>Reclassification of Herbaspirillum putei as a later heterotypic synonym of Herbaspirillum huttiense, with the description of H. huttiense subsp. huttiense subsp. nov. and H. huttiense subsp. putei subsp. nov., comb. nov., and description of Herbaspirillum aquaticum sp. nov.</title>
        <authorList>
            <person name="Dobritsa A.P."/>
            <person name="Reddy M.C."/>
            <person name="Samadpour M."/>
        </authorList>
    </citation>
    <scope>NUCLEOTIDE SEQUENCE [LARGE SCALE GENOMIC DNA]</scope>
    <source>
        <strain evidence="1 2">IEH 4430</strain>
    </source>
</reference>
<keyword evidence="2" id="KW-1185">Reference proteome</keyword>
<accession>A0A225SPH5</accession>
<dbReference type="Proteomes" id="UP000214747">
    <property type="component" value="Unassembled WGS sequence"/>
</dbReference>
<sequence>MGDVLQLLDRDQVTGASQYEIDITPEQKSYFSSLGVSVNSLRLPSNLFIWATMNNADQGVFPLDTAFRRRWNYVYKGYTEVCGYPAENCRIEYGGLYYNWDQFRGVLNNHLVEQGIHEDKLIGPYFLTEQQLANSEAVLQKLFLYLWDDVLRFRQETLFLAKSFSGVSRDWKDGKGSPLTGLFNSALSKAIQEQSDAEDPILAPEET</sequence>
<comment type="caution">
    <text evidence="1">The sequence shown here is derived from an EMBL/GenBank/DDBJ whole genome shotgun (WGS) entry which is preliminary data.</text>
</comment>
<gene>
    <name evidence="1" type="ORF">CEJ45_20745</name>
</gene>
<dbReference type="PANTHER" id="PTHR37291">
    <property type="entry name" value="5-METHYLCYTOSINE-SPECIFIC RESTRICTION ENZYME B"/>
    <property type="match status" value="1"/>
</dbReference>
<evidence type="ECO:0000313" key="1">
    <source>
        <dbReference type="EMBL" id="OWY32670.1"/>
    </source>
</evidence>
<dbReference type="AlphaFoldDB" id="A0A225SPH5"/>
<evidence type="ECO:0000313" key="2">
    <source>
        <dbReference type="Proteomes" id="UP000214747"/>
    </source>
</evidence>